<dbReference type="RefSeq" id="WP_209749357.1">
    <property type="nucleotide sequence ID" value="NZ_JBHSMH010000030.1"/>
</dbReference>
<gene>
    <name evidence="2" type="ORF">ACFPPD_11335</name>
</gene>
<evidence type="ECO:0008006" key="4">
    <source>
        <dbReference type="Google" id="ProtNLM"/>
    </source>
</evidence>
<keyword evidence="1" id="KW-0732">Signal</keyword>
<sequence length="227" mass="24940">MKKVLLFIVCLFLAAVGTVSAHAGHETKHVSVLVNGVTVDSGANHISSGKLFISLHSFARVFEKDVRVAKDNRTAVFNGKTLKEIRMYKGEPTAPIRDLAAAVGAQQVSWDAKTQEAYVLALPGGTIKLTPVVPMMGEHWANLQDMPIGPIYGVYKGKLVFIEYMVAQDDFIKGVSHPNLGGMKGLPSPSVIQTDIEFQEHGHEGFEIPHYDIHAYFITDEEQQLIK</sequence>
<evidence type="ECO:0000313" key="2">
    <source>
        <dbReference type="EMBL" id="MFC5469315.1"/>
    </source>
</evidence>
<dbReference type="Proteomes" id="UP001596105">
    <property type="component" value="Unassembled WGS sequence"/>
</dbReference>
<dbReference type="Gene3D" id="3.30.200.270">
    <property type="match status" value="1"/>
</dbReference>
<evidence type="ECO:0000313" key="3">
    <source>
        <dbReference type="Proteomes" id="UP001596105"/>
    </source>
</evidence>
<keyword evidence="3" id="KW-1185">Reference proteome</keyword>
<comment type="caution">
    <text evidence="2">The sequence shown here is derived from an EMBL/GenBank/DDBJ whole genome shotgun (WGS) entry which is preliminary data.</text>
</comment>
<feature type="signal peptide" evidence="1">
    <location>
        <begin position="1"/>
        <end position="23"/>
    </location>
</feature>
<accession>A0ABW0LVL7</accession>
<feature type="chain" id="PRO_5045653397" description="Copper amine oxidase-like N-terminal domain-containing protein" evidence="1">
    <location>
        <begin position="24"/>
        <end position="227"/>
    </location>
</feature>
<protein>
    <recommendedName>
        <fullName evidence="4">Copper amine oxidase-like N-terminal domain-containing protein</fullName>
    </recommendedName>
</protein>
<dbReference type="EMBL" id="JBHSMH010000030">
    <property type="protein sequence ID" value="MFC5469315.1"/>
    <property type="molecule type" value="Genomic_DNA"/>
</dbReference>
<proteinExistence type="predicted"/>
<organism evidence="2 3">
    <name type="scientific">Cohnella suwonensis</name>
    <dbReference type="NCBI Taxonomy" id="696072"/>
    <lineage>
        <taxon>Bacteria</taxon>
        <taxon>Bacillati</taxon>
        <taxon>Bacillota</taxon>
        <taxon>Bacilli</taxon>
        <taxon>Bacillales</taxon>
        <taxon>Paenibacillaceae</taxon>
        <taxon>Cohnella</taxon>
    </lineage>
</organism>
<evidence type="ECO:0000256" key="1">
    <source>
        <dbReference type="SAM" id="SignalP"/>
    </source>
</evidence>
<name>A0ABW0LVL7_9BACL</name>
<reference evidence="3" key="1">
    <citation type="journal article" date="2019" name="Int. J. Syst. Evol. Microbiol.">
        <title>The Global Catalogue of Microorganisms (GCM) 10K type strain sequencing project: providing services to taxonomists for standard genome sequencing and annotation.</title>
        <authorList>
            <consortium name="The Broad Institute Genomics Platform"/>
            <consortium name="The Broad Institute Genome Sequencing Center for Infectious Disease"/>
            <person name="Wu L."/>
            <person name="Ma J."/>
        </authorList>
    </citation>
    <scope>NUCLEOTIDE SEQUENCE [LARGE SCALE GENOMIC DNA]</scope>
    <source>
        <strain evidence="3">CCUG 57113</strain>
    </source>
</reference>